<organism evidence="2 3">
    <name type="scientific">Streptomyces gelaticus</name>
    <dbReference type="NCBI Taxonomy" id="285446"/>
    <lineage>
        <taxon>Bacteria</taxon>
        <taxon>Bacillati</taxon>
        <taxon>Actinomycetota</taxon>
        <taxon>Actinomycetes</taxon>
        <taxon>Kitasatosporales</taxon>
        <taxon>Streptomycetaceae</taxon>
        <taxon>Streptomyces</taxon>
    </lineage>
</organism>
<gene>
    <name evidence="2" type="ORF">GCM10015535_17190</name>
</gene>
<accession>A0ABQ2VUP1</accession>
<dbReference type="Proteomes" id="UP000660675">
    <property type="component" value="Unassembled WGS sequence"/>
</dbReference>
<sequence length="190" mass="20024">MLGDAAAAHAEPPGDRLVRLTAHDRLQDGPLQVGGDDRGAQRHPFRADRDRAGPGLVEVPDQEADQGRVLDAQGPVRVVGERDEREVPVEDDDPVGDFGERSDLGALGGHLLDVGERRTVRADRVLVDGPLPDAPPQIAQIPGQRLLQHVHVHGTAAARVGGADLLPAARDARVERLPDDGLAGEPGEGG</sequence>
<evidence type="ECO:0000313" key="3">
    <source>
        <dbReference type="Proteomes" id="UP000660675"/>
    </source>
</evidence>
<evidence type="ECO:0000256" key="1">
    <source>
        <dbReference type="SAM" id="MobiDB-lite"/>
    </source>
</evidence>
<comment type="caution">
    <text evidence="2">The sequence shown here is derived from an EMBL/GenBank/DDBJ whole genome shotgun (WGS) entry which is preliminary data.</text>
</comment>
<reference evidence="3" key="1">
    <citation type="journal article" date="2019" name="Int. J. Syst. Evol. Microbiol.">
        <title>The Global Catalogue of Microorganisms (GCM) 10K type strain sequencing project: providing services to taxonomists for standard genome sequencing and annotation.</title>
        <authorList>
            <consortium name="The Broad Institute Genomics Platform"/>
            <consortium name="The Broad Institute Genome Sequencing Center for Infectious Disease"/>
            <person name="Wu L."/>
            <person name="Ma J."/>
        </authorList>
    </citation>
    <scope>NUCLEOTIDE SEQUENCE [LARGE SCALE GENOMIC DNA]</scope>
    <source>
        <strain evidence="3">JCM 4376</strain>
    </source>
</reference>
<feature type="region of interest" description="Disordered" evidence="1">
    <location>
        <begin position="1"/>
        <end position="66"/>
    </location>
</feature>
<feature type="region of interest" description="Disordered" evidence="1">
    <location>
        <begin position="81"/>
        <end position="107"/>
    </location>
</feature>
<feature type="compositionally biased region" description="Basic and acidic residues" evidence="1">
    <location>
        <begin position="12"/>
        <end position="27"/>
    </location>
</feature>
<feature type="region of interest" description="Disordered" evidence="1">
    <location>
        <begin position="171"/>
        <end position="190"/>
    </location>
</feature>
<feature type="compositionally biased region" description="Basic and acidic residues" evidence="1">
    <location>
        <begin position="35"/>
        <end position="52"/>
    </location>
</feature>
<keyword evidence="3" id="KW-1185">Reference proteome</keyword>
<dbReference type="EMBL" id="BMTF01000004">
    <property type="protein sequence ID" value="GGV79823.1"/>
    <property type="molecule type" value="Genomic_DNA"/>
</dbReference>
<name>A0ABQ2VUP1_9ACTN</name>
<proteinExistence type="predicted"/>
<protein>
    <submittedName>
        <fullName evidence="2">Uncharacterized protein</fullName>
    </submittedName>
</protein>
<evidence type="ECO:0000313" key="2">
    <source>
        <dbReference type="EMBL" id="GGV79823.1"/>
    </source>
</evidence>